<gene>
    <name evidence="3" type="ORF">SAMN02910315_00616</name>
</gene>
<feature type="domain" description="Zinc-ribbon" evidence="2">
    <location>
        <begin position="13"/>
        <end position="32"/>
    </location>
</feature>
<dbReference type="InterPro" id="IPR026870">
    <property type="entry name" value="Zinc_ribbon_dom"/>
</dbReference>
<proteinExistence type="predicted"/>
<dbReference type="Proteomes" id="UP000323439">
    <property type="component" value="Unassembled WGS sequence"/>
</dbReference>
<sequence length="160" mass="17795">MPIYQYLTMVKSCKYCGAELSEDTLFCPKCGNYIKRKEADKSSPVKWILIAIACMLLVVAAGMLIATNNSKTQTALTMQSDSNLDASNEYVVYLCDENNNTLADKFIVVEINENSYTLMTDENGFASINLTVGEGSYQVNSYFKGDDKYAESHTSDIIIK</sequence>
<evidence type="ECO:0000313" key="3">
    <source>
        <dbReference type="EMBL" id="SDA45333.1"/>
    </source>
</evidence>
<evidence type="ECO:0000256" key="1">
    <source>
        <dbReference type="SAM" id="Phobius"/>
    </source>
</evidence>
<feature type="transmembrane region" description="Helical" evidence="1">
    <location>
        <begin position="45"/>
        <end position="66"/>
    </location>
</feature>
<accession>A0A1G5VHJ4</accession>
<keyword evidence="1" id="KW-1133">Transmembrane helix</keyword>
<keyword evidence="1" id="KW-0472">Membrane</keyword>
<protein>
    <submittedName>
        <fullName evidence="3">Zinc-ribbon domain-containing protein</fullName>
    </submittedName>
</protein>
<dbReference type="Pfam" id="PF13240">
    <property type="entry name" value="Zn_Ribbon_1"/>
    <property type="match status" value="1"/>
</dbReference>
<keyword evidence="1" id="KW-0812">Transmembrane</keyword>
<dbReference type="AlphaFoldDB" id="A0A1G5VHJ4"/>
<evidence type="ECO:0000259" key="2">
    <source>
        <dbReference type="Pfam" id="PF13240"/>
    </source>
</evidence>
<reference evidence="3 4" key="1">
    <citation type="submission" date="2016-10" db="EMBL/GenBank/DDBJ databases">
        <authorList>
            <person name="Varghese N."/>
            <person name="Submissions S."/>
        </authorList>
    </citation>
    <scope>NUCLEOTIDE SEQUENCE [LARGE SCALE GENOMIC DNA]</scope>
    <source>
        <strain evidence="3 4">DSM 16643</strain>
    </source>
</reference>
<keyword evidence="4" id="KW-1185">Reference proteome</keyword>
<name>A0A1G5VHJ4_9EURY</name>
<organism evidence="3 4">
    <name type="scientific">Methanobrevibacter millerae</name>
    <dbReference type="NCBI Taxonomy" id="230361"/>
    <lineage>
        <taxon>Archaea</taxon>
        <taxon>Methanobacteriati</taxon>
        <taxon>Methanobacteriota</taxon>
        <taxon>Methanomada group</taxon>
        <taxon>Methanobacteria</taxon>
        <taxon>Methanobacteriales</taxon>
        <taxon>Methanobacteriaceae</taxon>
        <taxon>Methanobrevibacter</taxon>
    </lineage>
</organism>
<dbReference type="EMBL" id="FMXB01000004">
    <property type="protein sequence ID" value="SDA45333.1"/>
    <property type="molecule type" value="Genomic_DNA"/>
</dbReference>
<evidence type="ECO:0000313" key="4">
    <source>
        <dbReference type="Proteomes" id="UP000323439"/>
    </source>
</evidence>